<dbReference type="Ensembl" id="ENSPRET00000014389.1">
    <property type="protein sequence ID" value="ENSPREP00000014244.1"/>
    <property type="gene ID" value="ENSPREG00000009672.1"/>
</dbReference>
<keyword evidence="10" id="KW-1185">Reference proteome</keyword>
<comment type="function">
    <text evidence="5">Microtubule inner protein (MIP) part of the dynein-decorated doublet microtubules (DMTs) in cilia axoneme, which is required for motile cilia beating.</text>
</comment>
<dbReference type="OrthoDB" id="2019884at2759"/>
<dbReference type="Proteomes" id="UP000242638">
    <property type="component" value="Unassembled WGS sequence"/>
</dbReference>
<dbReference type="KEGG" id="pret:103473666"/>
<evidence type="ECO:0000256" key="7">
    <source>
        <dbReference type="ARBA" id="ARBA00041163"/>
    </source>
</evidence>
<sequence>MSEYAPEVKSFLPAGPSYIPGYTGHCPGLKFTMGKPYGMVTSELLSQRARHPEYDISRLSENIPDNVFRKSIPGFTGFIPRSRNYYGCNYNVACKKAQTEVYLAEQVKRQQQSKRFPSVNTYGSEHLERAKSPVTAALDKVFVFESLHPFIPPGNPYQMEDDNPKKYFIPGFTGHVPFAHNFYGKGFSITTNQALQEYGKQQKRLKADERDPTHLPMFHSSKKGVIPGFTGHIPGYKFMVGGTAGRLTEAAFGKTFSKFTDP</sequence>
<evidence type="ECO:0000313" key="10">
    <source>
        <dbReference type="Proteomes" id="UP000242638"/>
    </source>
</evidence>
<reference evidence="9" key="2">
    <citation type="submission" date="2025-08" db="UniProtKB">
        <authorList>
            <consortium name="Ensembl"/>
        </authorList>
    </citation>
    <scope>IDENTIFICATION</scope>
    <source>
        <strain evidence="9">Guanapo</strain>
    </source>
</reference>
<accession>A0A3P9NXE9</accession>
<reference evidence="10" key="1">
    <citation type="submission" date="2013-11" db="EMBL/GenBank/DDBJ databases">
        <title>The genomic landscape of the Guanapo guppy.</title>
        <authorList>
            <person name="Kuenstner A."/>
            <person name="Dreyer C."/>
        </authorList>
    </citation>
    <scope>NUCLEOTIDE SEQUENCE</scope>
    <source>
        <strain evidence="10">Guanapo</strain>
    </source>
</reference>
<dbReference type="GeneID" id="103473666"/>
<evidence type="ECO:0000256" key="6">
    <source>
        <dbReference type="ARBA" id="ARBA00035661"/>
    </source>
</evidence>
<comment type="subcellular location">
    <subcellularLocation>
        <location evidence="1">Cytoplasm</location>
        <location evidence="1">Cytoskeleton</location>
        <location evidence="1">Cilium axoneme</location>
    </subcellularLocation>
</comment>
<evidence type="ECO:0000256" key="3">
    <source>
        <dbReference type="ARBA" id="ARBA00023212"/>
    </source>
</evidence>
<protein>
    <recommendedName>
        <fullName evidence="7">Ciliary microtubule inner protein 2B</fullName>
    </recommendedName>
</protein>
<dbReference type="PANTHER" id="PTHR22146:SF8">
    <property type="entry name" value="PROTEIN FAM166B"/>
    <property type="match status" value="1"/>
</dbReference>
<dbReference type="STRING" id="8081.ENSPREP00000014244"/>
<dbReference type="CTD" id="730112"/>
<keyword evidence="2" id="KW-0963">Cytoplasm</keyword>
<name>A0A3P9NXE9_POERE</name>
<evidence type="ECO:0000259" key="8">
    <source>
        <dbReference type="Pfam" id="PF10629"/>
    </source>
</evidence>
<reference evidence="9" key="3">
    <citation type="submission" date="2025-09" db="UniProtKB">
        <authorList>
            <consortium name="Ensembl"/>
        </authorList>
    </citation>
    <scope>IDENTIFICATION</scope>
    <source>
        <strain evidence="9">Guanapo</strain>
    </source>
</reference>
<evidence type="ECO:0000256" key="4">
    <source>
        <dbReference type="ARBA" id="ARBA00023273"/>
    </source>
</evidence>
<feature type="domain" description="Ciliary microtubule inner protein 2A-C-like" evidence="8">
    <location>
        <begin position="16"/>
        <end position="48"/>
    </location>
</feature>
<dbReference type="RefSeq" id="XP_008422289.1">
    <property type="nucleotide sequence ID" value="XM_008424067.1"/>
</dbReference>
<keyword evidence="3" id="KW-0206">Cytoskeleton</keyword>
<dbReference type="Pfam" id="PF10629">
    <property type="entry name" value="CMI2B-like"/>
    <property type="match status" value="1"/>
</dbReference>
<dbReference type="PANTHER" id="PTHR22146">
    <property type="entry name" value="CAT EYE SYNDROME CRITICAL REGION PROTEIN 6"/>
    <property type="match status" value="1"/>
</dbReference>
<dbReference type="AlphaFoldDB" id="A0A3P9NXE9"/>
<dbReference type="InterPro" id="IPR018902">
    <property type="entry name" value="CMI2A-C-like_dom"/>
</dbReference>
<proteinExistence type="inferred from homology"/>
<dbReference type="GO" id="GO:0015630">
    <property type="term" value="C:microtubule cytoskeleton"/>
    <property type="evidence" value="ECO:0007669"/>
    <property type="project" value="UniProtKB-ARBA"/>
</dbReference>
<evidence type="ECO:0000313" key="9">
    <source>
        <dbReference type="Ensembl" id="ENSPREP00000014244.1"/>
    </source>
</evidence>
<comment type="similarity">
    <text evidence="6">Belongs to the CIMIP2 family.</text>
</comment>
<evidence type="ECO:0000256" key="2">
    <source>
        <dbReference type="ARBA" id="ARBA00022490"/>
    </source>
</evidence>
<dbReference type="GeneTree" id="ENSGT00940000166013"/>
<evidence type="ECO:0000256" key="5">
    <source>
        <dbReference type="ARBA" id="ARBA00035003"/>
    </source>
</evidence>
<dbReference type="OMA" id="CCGQDLT"/>
<keyword evidence="4" id="KW-0966">Cell projection</keyword>
<evidence type="ECO:0000256" key="1">
    <source>
        <dbReference type="ARBA" id="ARBA00004430"/>
    </source>
</evidence>
<organism evidence="9 10">
    <name type="scientific">Poecilia reticulata</name>
    <name type="common">Guppy</name>
    <name type="synonym">Acanthophacelus reticulatus</name>
    <dbReference type="NCBI Taxonomy" id="8081"/>
    <lineage>
        <taxon>Eukaryota</taxon>
        <taxon>Metazoa</taxon>
        <taxon>Chordata</taxon>
        <taxon>Craniata</taxon>
        <taxon>Vertebrata</taxon>
        <taxon>Euteleostomi</taxon>
        <taxon>Actinopterygii</taxon>
        <taxon>Neopterygii</taxon>
        <taxon>Teleostei</taxon>
        <taxon>Neoteleostei</taxon>
        <taxon>Acanthomorphata</taxon>
        <taxon>Ovalentaria</taxon>
        <taxon>Atherinomorphae</taxon>
        <taxon>Cyprinodontiformes</taxon>
        <taxon>Poeciliidae</taxon>
        <taxon>Poeciliinae</taxon>
        <taxon>Poecilia</taxon>
    </lineage>
</organism>
<dbReference type="GO" id="GO:0005930">
    <property type="term" value="C:axoneme"/>
    <property type="evidence" value="ECO:0007669"/>
    <property type="project" value="UniProtKB-SubCell"/>
</dbReference>